<dbReference type="SUPFAM" id="SSF50978">
    <property type="entry name" value="WD40 repeat-like"/>
    <property type="match status" value="1"/>
</dbReference>
<dbReference type="InterPro" id="IPR015943">
    <property type="entry name" value="WD40/YVTN_repeat-like_dom_sf"/>
</dbReference>
<evidence type="ECO:0000256" key="6">
    <source>
        <dbReference type="PROSITE-ProRule" id="PRU00221"/>
    </source>
</evidence>
<dbReference type="InterPro" id="IPR020472">
    <property type="entry name" value="WD40_PAC1"/>
</dbReference>
<name>M7UG74_BOTF1</name>
<dbReference type="Gene3D" id="2.130.10.10">
    <property type="entry name" value="YVTN repeat-like/Quinoprotein amine dehydrogenase"/>
    <property type="match status" value="1"/>
</dbReference>
<evidence type="ECO:0000259" key="8">
    <source>
        <dbReference type="Pfam" id="PF08581"/>
    </source>
</evidence>
<dbReference type="FunFam" id="2.130.10.10:FF:000111">
    <property type="entry name" value="Transcriptional repressor rco-1"/>
    <property type="match status" value="1"/>
</dbReference>
<feature type="compositionally biased region" description="Pro residues" evidence="7">
    <location>
        <begin position="222"/>
        <end position="242"/>
    </location>
</feature>
<evidence type="ECO:0000256" key="5">
    <source>
        <dbReference type="ARBA" id="ARBA00023163"/>
    </source>
</evidence>
<feature type="repeat" description="WD" evidence="6">
    <location>
        <begin position="640"/>
        <end position="676"/>
    </location>
</feature>
<proteinExistence type="predicted"/>
<feature type="repeat" description="WD" evidence="6">
    <location>
        <begin position="423"/>
        <end position="457"/>
    </location>
</feature>
<evidence type="ECO:0000256" key="3">
    <source>
        <dbReference type="ARBA" id="ARBA00022737"/>
    </source>
</evidence>
<feature type="repeat" description="WD" evidence="6">
    <location>
        <begin position="598"/>
        <end position="639"/>
    </location>
</feature>
<organism evidence="9 10">
    <name type="scientific">Botryotinia fuckeliana (strain BcDW1)</name>
    <name type="common">Noble rot fungus</name>
    <name type="synonym">Botrytis cinerea</name>
    <dbReference type="NCBI Taxonomy" id="1290391"/>
    <lineage>
        <taxon>Eukaryota</taxon>
        <taxon>Fungi</taxon>
        <taxon>Dikarya</taxon>
        <taxon>Ascomycota</taxon>
        <taxon>Pezizomycotina</taxon>
        <taxon>Leotiomycetes</taxon>
        <taxon>Helotiales</taxon>
        <taxon>Sclerotiniaceae</taxon>
        <taxon>Botrytis</taxon>
    </lineage>
</organism>
<dbReference type="InterPro" id="IPR036322">
    <property type="entry name" value="WD40_repeat_dom_sf"/>
</dbReference>
<feature type="repeat" description="WD" evidence="6">
    <location>
        <begin position="458"/>
        <end position="499"/>
    </location>
</feature>
<feature type="compositionally biased region" description="Polar residues" evidence="7">
    <location>
        <begin position="292"/>
        <end position="308"/>
    </location>
</feature>
<protein>
    <submittedName>
        <fullName evidence="9">Putative transcriptional repressor tup1 protein</fullName>
    </submittedName>
</protein>
<evidence type="ECO:0000313" key="9">
    <source>
        <dbReference type="EMBL" id="EMR85713.1"/>
    </source>
</evidence>
<dbReference type="PROSITE" id="PS50082">
    <property type="entry name" value="WD_REPEATS_2"/>
    <property type="match status" value="6"/>
</dbReference>
<keyword evidence="1" id="KW-0678">Repressor</keyword>
<dbReference type="InterPro" id="IPR013890">
    <property type="entry name" value="Tscrpt_rep_Tup1_N"/>
</dbReference>
<dbReference type="EMBL" id="KB707889">
    <property type="protein sequence ID" value="EMR85713.1"/>
    <property type="molecule type" value="Genomic_DNA"/>
</dbReference>
<feature type="repeat" description="WD" evidence="6">
    <location>
        <begin position="499"/>
        <end position="540"/>
    </location>
</feature>
<accession>M7UG74</accession>
<evidence type="ECO:0000256" key="7">
    <source>
        <dbReference type="SAM" id="MobiDB-lite"/>
    </source>
</evidence>
<keyword evidence="5" id="KW-0804">Transcription</keyword>
<dbReference type="PROSITE" id="PS50294">
    <property type="entry name" value="WD_REPEATS_REGION"/>
    <property type="match status" value="6"/>
</dbReference>
<dbReference type="AlphaFoldDB" id="M7UG74"/>
<feature type="region of interest" description="Disordered" evidence="7">
    <location>
        <begin position="162"/>
        <end position="317"/>
    </location>
</feature>
<dbReference type="CDD" id="cd00200">
    <property type="entry name" value="WD40"/>
    <property type="match status" value="1"/>
</dbReference>
<feature type="region of interest" description="Disordered" evidence="7">
    <location>
        <begin position="1"/>
        <end position="27"/>
    </location>
</feature>
<dbReference type="InterPro" id="IPR019775">
    <property type="entry name" value="WD40_repeat_CS"/>
</dbReference>
<dbReference type="PANTHER" id="PTHR19879:SF9">
    <property type="entry name" value="TRANSCRIPTION INITIATION FACTOR TFIID SUBUNIT 5"/>
    <property type="match status" value="1"/>
</dbReference>
<evidence type="ECO:0000256" key="1">
    <source>
        <dbReference type="ARBA" id="ARBA00022491"/>
    </source>
</evidence>
<dbReference type="Proteomes" id="UP000012045">
    <property type="component" value="Unassembled WGS sequence"/>
</dbReference>
<dbReference type="PROSITE" id="PS00678">
    <property type="entry name" value="WD_REPEATS_1"/>
    <property type="match status" value="4"/>
</dbReference>
<dbReference type="Gene3D" id="1.20.5.340">
    <property type="match status" value="1"/>
</dbReference>
<dbReference type="HOGENOM" id="CLU_000288_57_23_1"/>
<evidence type="ECO:0000256" key="4">
    <source>
        <dbReference type="ARBA" id="ARBA00023015"/>
    </source>
</evidence>
<sequence>MKLYDGCVEEDERGEERREEGRGGKQKKLGFLSLQPGLIESQKRKKVLPSNYKQTVAHNQKHVTQNNLEIASKVDQYTMSMYNHRGLGPAPGTARLNELLDGIRAEFDTQQRASGEYEHNIAQQIQEMQMVRDKVYQMEQQQLLLKQKYDDEIQRLRHELDARGGASRPPAIGGPPQHAPSQAPPAIGHGPSNLFGGIMAGQAAQGGPGLAPPPQQQDAQGPLPPHAMPQPQPTLQGPPPNQQGPFQGGYPPQGPPQNGPYGAQPPQSTASPGPGKGGPRQNRGPGGPATPQMPQQLPYNNDPRQSPQVGHPLAGIARGPQYPVGNVGNALAELDLERLPPQFKKVEADWFAIFNPDVPKILDVDLVHTLIHESVVCCVRFSHDGKFVATGCNRSAQIYDVVSGNKVCVLQDDSVDSVGDLYIRSVCFSPDGRYLATGAEDKLIRVWDIASRTIRNTFSGHEQDIYSLDFARDGRTIASGSGDRTVRLWDIEASQNILTLSIEDGVTTVAISPDTKYVAAGSLDKSVRVWDAATGYLVERLEGPDGHKDSVYSVAFAPNGKDLVSGSLDKTIKMWELVAPRGGHPNTGPKGGRCLRTFEGHKDFVLSVALTPDGAWVLSGSKDRGVQFWDPRTGNTQLMLQGHKNSVISVAPSPSGGSFATGSGDMRARIWSYKNI</sequence>
<dbReference type="Pfam" id="PF00400">
    <property type="entry name" value="WD40"/>
    <property type="match status" value="7"/>
</dbReference>
<feature type="compositionally biased region" description="Low complexity" evidence="7">
    <location>
        <begin position="175"/>
        <end position="186"/>
    </location>
</feature>
<evidence type="ECO:0000256" key="2">
    <source>
        <dbReference type="ARBA" id="ARBA00022574"/>
    </source>
</evidence>
<dbReference type="STRING" id="1290391.M7UG74"/>
<dbReference type="PANTHER" id="PTHR19879">
    <property type="entry name" value="TRANSCRIPTION INITIATION FACTOR TFIID"/>
    <property type="match status" value="1"/>
</dbReference>
<evidence type="ECO:0000313" key="10">
    <source>
        <dbReference type="Proteomes" id="UP000012045"/>
    </source>
</evidence>
<dbReference type="SMART" id="SM00320">
    <property type="entry name" value="WD40"/>
    <property type="match status" value="7"/>
</dbReference>
<feature type="domain" description="Transcriptional repressor Tup1 N-terminal" evidence="8">
    <location>
        <begin position="95"/>
        <end position="163"/>
    </location>
</feature>
<keyword evidence="3" id="KW-0677">Repeat</keyword>
<reference evidence="10" key="1">
    <citation type="journal article" date="2013" name="Genome Announc.">
        <title>Draft genome sequence of Botrytis cinerea BcDW1, inoculum for noble rot of grape berries.</title>
        <authorList>
            <person name="Blanco-Ulate B."/>
            <person name="Allen G."/>
            <person name="Powell A.L."/>
            <person name="Cantu D."/>
        </authorList>
    </citation>
    <scope>NUCLEOTIDE SEQUENCE [LARGE SCALE GENOMIC DNA]</scope>
    <source>
        <strain evidence="10">BcDW1</strain>
    </source>
</reference>
<dbReference type="OrthoDB" id="17410at2759"/>
<keyword evidence="4" id="KW-0805">Transcription regulation</keyword>
<dbReference type="InterPro" id="IPR001680">
    <property type="entry name" value="WD40_rpt"/>
</dbReference>
<feature type="repeat" description="WD" evidence="6">
    <location>
        <begin position="544"/>
        <end position="577"/>
    </location>
</feature>
<feature type="compositionally biased region" description="Basic and acidic residues" evidence="7">
    <location>
        <begin position="14"/>
        <end position="23"/>
    </location>
</feature>
<dbReference type="Pfam" id="PF08581">
    <property type="entry name" value="Tup_N"/>
    <property type="match status" value="1"/>
</dbReference>
<gene>
    <name evidence="9" type="ORF">BcDW1_5664</name>
</gene>
<dbReference type="PRINTS" id="PR00320">
    <property type="entry name" value="GPROTEINBRPT"/>
</dbReference>
<keyword evidence="2 6" id="KW-0853">WD repeat</keyword>